<feature type="transmembrane region" description="Helical" evidence="6">
    <location>
        <begin position="54"/>
        <end position="71"/>
    </location>
</feature>
<dbReference type="Proteomes" id="UP000198280">
    <property type="component" value="Unassembled WGS sequence"/>
</dbReference>
<evidence type="ECO:0000313" key="8">
    <source>
        <dbReference type="Proteomes" id="UP000198280"/>
    </source>
</evidence>
<evidence type="ECO:0000256" key="4">
    <source>
        <dbReference type="ARBA" id="ARBA00022989"/>
    </source>
</evidence>
<organism evidence="7 8">
    <name type="scientific">Actinacidiphila glaucinigra</name>
    <dbReference type="NCBI Taxonomy" id="235986"/>
    <lineage>
        <taxon>Bacteria</taxon>
        <taxon>Bacillati</taxon>
        <taxon>Actinomycetota</taxon>
        <taxon>Actinomycetes</taxon>
        <taxon>Kitasatosporales</taxon>
        <taxon>Streptomycetaceae</taxon>
        <taxon>Actinacidiphila</taxon>
    </lineage>
</organism>
<sequence>MGITTTTTPHLLSGATLRRIACLAPIALVGWWVARHWQLIADGGRGLLDANRGWLLAAVAATGLAWVAVSFMRQGTVLERLPAGRLLATQFAAGAANHLLPAGIGASAVNLRFMRACGLPPARSAAAIALYFLAECVGRGTLLAVLLVVFPHALRLDGLLPNGVSVPVGPTAGAAAGVCAVATVVLVAVPRLRQVVRTFLATAFTDARTLHARPSRALALWGGSLAFPALQAAGLVAVTMSLGVPVPFAHVALAYLVASVAAAALPTPGGVGSVDAALVVALVATGASLAAATSAVLGYRIVTVWLPLVPGALVLGALVRRKVV</sequence>
<comment type="subcellular location">
    <subcellularLocation>
        <location evidence="1">Cell membrane</location>
        <topology evidence="1">Multi-pass membrane protein</topology>
    </subcellularLocation>
</comment>
<dbReference type="PANTHER" id="PTHR39087">
    <property type="entry name" value="UPF0104 MEMBRANE PROTEIN MJ1595"/>
    <property type="match status" value="1"/>
</dbReference>
<feature type="transmembrane region" description="Helical" evidence="6">
    <location>
        <begin position="302"/>
        <end position="319"/>
    </location>
</feature>
<evidence type="ECO:0000256" key="2">
    <source>
        <dbReference type="ARBA" id="ARBA00022475"/>
    </source>
</evidence>
<keyword evidence="3 6" id="KW-0812">Transmembrane</keyword>
<keyword evidence="2" id="KW-1003">Cell membrane</keyword>
<accession>A0A239HX70</accession>
<evidence type="ECO:0000256" key="6">
    <source>
        <dbReference type="SAM" id="Phobius"/>
    </source>
</evidence>
<name>A0A239HX70_9ACTN</name>
<feature type="transmembrane region" description="Helical" evidence="6">
    <location>
        <begin position="218"/>
        <end position="242"/>
    </location>
</feature>
<evidence type="ECO:0000256" key="5">
    <source>
        <dbReference type="ARBA" id="ARBA00023136"/>
    </source>
</evidence>
<dbReference type="RefSeq" id="WP_179279888.1">
    <property type="nucleotide sequence ID" value="NZ_FZOF01000009.1"/>
</dbReference>
<dbReference type="GO" id="GO:0005886">
    <property type="term" value="C:plasma membrane"/>
    <property type="evidence" value="ECO:0007669"/>
    <property type="project" value="UniProtKB-SubCell"/>
</dbReference>
<proteinExistence type="predicted"/>
<gene>
    <name evidence="7" type="ORF">SAMN05216252_10997</name>
</gene>
<dbReference type="EMBL" id="FZOF01000009">
    <property type="protein sequence ID" value="SNS84804.1"/>
    <property type="molecule type" value="Genomic_DNA"/>
</dbReference>
<evidence type="ECO:0000256" key="1">
    <source>
        <dbReference type="ARBA" id="ARBA00004651"/>
    </source>
</evidence>
<dbReference type="AlphaFoldDB" id="A0A239HX70"/>
<feature type="transmembrane region" description="Helical" evidence="6">
    <location>
        <begin position="91"/>
        <end position="113"/>
    </location>
</feature>
<protein>
    <submittedName>
        <fullName evidence="7">Uncharacterized membrane protein YbhN, UPF0104 family</fullName>
    </submittedName>
</protein>
<keyword evidence="8" id="KW-1185">Reference proteome</keyword>
<feature type="transmembrane region" description="Helical" evidence="6">
    <location>
        <begin position="277"/>
        <end position="296"/>
    </location>
</feature>
<dbReference type="Pfam" id="PF03706">
    <property type="entry name" value="LPG_synthase_TM"/>
    <property type="match status" value="1"/>
</dbReference>
<evidence type="ECO:0000313" key="7">
    <source>
        <dbReference type="EMBL" id="SNS84804.1"/>
    </source>
</evidence>
<feature type="transmembrane region" description="Helical" evidence="6">
    <location>
        <begin position="125"/>
        <end position="150"/>
    </location>
</feature>
<reference evidence="7 8" key="1">
    <citation type="submission" date="2017-06" db="EMBL/GenBank/DDBJ databases">
        <authorList>
            <person name="Kim H.J."/>
            <person name="Triplett B.A."/>
        </authorList>
    </citation>
    <scope>NUCLEOTIDE SEQUENCE [LARGE SCALE GENOMIC DNA]</scope>
    <source>
        <strain evidence="7 8">CGMCC 4.1858</strain>
    </source>
</reference>
<feature type="transmembrane region" description="Helical" evidence="6">
    <location>
        <begin position="248"/>
        <end position="265"/>
    </location>
</feature>
<feature type="transmembrane region" description="Helical" evidence="6">
    <location>
        <begin position="170"/>
        <end position="189"/>
    </location>
</feature>
<keyword evidence="5 6" id="KW-0472">Membrane</keyword>
<dbReference type="PANTHER" id="PTHR39087:SF2">
    <property type="entry name" value="UPF0104 MEMBRANE PROTEIN MJ1595"/>
    <property type="match status" value="1"/>
</dbReference>
<keyword evidence="4 6" id="KW-1133">Transmembrane helix</keyword>
<evidence type="ECO:0000256" key="3">
    <source>
        <dbReference type="ARBA" id="ARBA00022692"/>
    </source>
</evidence>
<feature type="transmembrane region" description="Helical" evidence="6">
    <location>
        <begin position="16"/>
        <end position="34"/>
    </location>
</feature>
<dbReference type="InterPro" id="IPR022791">
    <property type="entry name" value="L-PG_synthase/AglD"/>
</dbReference>